<dbReference type="NCBIfam" id="TIGR01549">
    <property type="entry name" value="HAD-SF-IA-v1"/>
    <property type="match status" value="1"/>
</dbReference>
<dbReference type="Gene3D" id="3.40.50.1000">
    <property type="entry name" value="HAD superfamily/HAD-like"/>
    <property type="match status" value="1"/>
</dbReference>
<dbReference type="CDD" id="cd02603">
    <property type="entry name" value="HAD_sEH-N_like"/>
    <property type="match status" value="1"/>
</dbReference>
<dbReference type="InterPro" id="IPR052898">
    <property type="entry name" value="ACAD10-like"/>
</dbReference>
<organism evidence="1 2">
    <name type="scientific">Ktedonobacter robiniae</name>
    <dbReference type="NCBI Taxonomy" id="2778365"/>
    <lineage>
        <taxon>Bacteria</taxon>
        <taxon>Bacillati</taxon>
        <taxon>Chloroflexota</taxon>
        <taxon>Ktedonobacteria</taxon>
        <taxon>Ktedonobacterales</taxon>
        <taxon>Ktedonobacteraceae</taxon>
        <taxon>Ktedonobacter</taxon>
    </lineage>
</organism>
<dbReference type="SFLD" id="SFLDS00003">
    <property type="entry name" value="Haloacid_Dehalogenase"/>
    <property type="match status" value="1"/>
</dbReference>
<dbReference type="PRINTS" id="PR00413">
    <property type="entry name" value="HADHALOGNASE"/>
</dbReference>
<dbReference type="InterPro" id="IPR036412">
    <property type="entry name" value="HAD-like_sf"/>
</dbReference>
<proteinExistence type="predicted"/>
<dbReference type="SFLD" id="SFLDG01129">
    <property type="entry name" value="C1.5:_HAD__Beta-PGM__Phosphata"/>
    <property type="match status" value="1"/>
</dbReference>
<dbReference type="InterPro" id="IPR023214">
    <property type="entry name" value="HAD_sf"/>
</dbReference>
<dbReference type="Proteomes" id="UP000654345">
    <property type="component" value="Unassembled WGS sequence"/>
</dbReference>
<dbReference type="InterPro" id="IPR023198">
    <property type="entry name" value="PGP-like_dom2"/>
</dbReference>
<gene>
    <name evidence="1" type="ORF">KSB_53570</name>
</gene>
<evidence type="ECO:0008006" key="3">
    <source>
        <dbReference type="Google" id="ProtNLM"/>
    </source>
</evidence>
<dbReference type="PANTHER" id="PTHR47829:SF1">
    <property type="entry name" value="HAD FAMILY PHOSPHATASE"/>
    <property type="match status" value="1"/>
</dbReference>
<comment type="caution">
    <text evidence="1">The sequence shown here is derived from an EMBL/GenBank/DDBJ whole genome shotgun (WGS) entry which is preliminary data.</text>
</comment>
<protein>
    <recommendedName>
        <fullName evidence="3">HAD family phosphatase</fullName>
    </recommendedName>
</protein>
<evidence type="ECO:0000313" key="1">
    <source>
        <dbReference type="EMBL" id="GHO56882.1"/>
    </source>
</evidence>
<dbReference type="EMBL" id="BNJG01000002">
    <property type="protein sequence ID" value="GHO56882.1"/>
    <property type="molecule type" value="Genomic_DNA"/>
</dbReference>
<dbReference type="NCBIfam" id="TIGR01509">
    <property type="entry name" value="HAD-SF-IA-v3"/>
    <property type="match status" value="1"/>
</dbReference>
<dbReference type="InterPro" id="IPR006439">
    <property type="entry name" value="HAD-SF_hydro_IA"/>
</dbReference>
<dbReference type="Pfam" id="PF00702">
    <property type="entry name" value="Hydrolase"/>
    <property type="match status" value="1"/>
</dbReference>
<evidence type="ECO:0000313" key="2">
    <source>
        <dbReference type="Proteomes" id="UP000654345"/>
    </source>
</evidence>
<name>A0ABQ3UWC2_9CHLR</name>
<accession>A0ABQ3UWC2</accession>
<dbReference type="Gene3D" id="1.10.150.240">
    <property type="entry name" value="Putative phosphatase, domain 2"/>
    <property type="match status" value="1"/>
</dbReference>
<reference evidence="1 2" key="1">
    <citation type="journal article" date="2021" name="Int. J. Syst. Evol. Microbiol.">
        <title>Reticulibacter mediterranei gen. nov., sp. nov., within the new family Reticulibacteraceae fam. nov., and Ktedonospora formicarum gen. nov., sp. nov., Ktedonobacter robiniae sp. nov., Dictyobacter formicarum sp. nov. and Dictyobacter arantiisoli sp. nov., belonging to the class Ktedonobacteria.</title>
        <authorList>
            <person name="Yabe S."/>
            <person name="Zheng Y."/>
            <person name="Wang C.M."/>
            <person name="Sakai Y."/>
            <person name="Abe K."/>
            <person name="Yokota A."/>
            <person name="Donadio S."/>
            <person name="Cavaletti L."/>
            <person name="Monciardini P."/>
        </authorList>
    </citation>
    <scope>NUCLEOTIDE SEQUENCE [LARGE SCALE GENOMIC DNA]</scope>
    <source>
        <strain evidence="1 2">SOSP1-30</strain>
    </source>
</reference>
<dbReference type="SUPFAM" id="SSF56784">
    <property type="entry name" value="HAD-like"/>
    <property type="match status" value="1"/>
</dbReference>
<dbReference type="RefSeq" id="WP_201373335.1">
    <property type="nucleotide sequence ID" value="NZ_BNJG01000002.1"/>
</dbReference>
<dbReference type="PANTHER" id="PTHR47829">
    <property type="entry name" value="HYDROLASE, PUTATIVE (AFU_ORTHOLOGUE AFUA_1G12880)-RELATED"/>
    <property type="match status" value="1"/>
</dbReference>
<keyword evidence="2" id="KW-1185">Reference proteome</keyword>
<sequence>MAISTVVFDIGGVLELDVIELVDIGLDARWEQRLGLQPGELNQRMEPIWLAGSLGECTEEHVHQEMGKRLSMNQEQIEEYMREMWDWYCGRLNVPMADFFRSLRPRYQTAILSNSFVGARREEQQRYHFAEMCDLIIYTHEEGIAKPDPRIYELTCRRLGVRPEEMLFLDDNQKNIAAAQALGIHAIHCGETEQAIADVQACLQANM</sequence>